<dbReference type="InterPro" id="IPR023213">
    <property type="entry name" value="CAT-like_dom_sf"/>
</dbReference>
<reference evidence="2 3" key="1">
    <citation type="submission" date="2021-02" db="EMBL/GenBank/DDBJ databases">
        <title>Plant Genome Project.</title>
        <authorList>
            <person name="Zhang R.-G."/>
        </authorList>
    </citation>
    <scope>NUCLEOTIDE SEQUENCE [LARGE SCALE GENOMIC DNA]</scope>
    <source>
        <tissue evidence="2">Leaves</tissue>
    </source>
</reference>
<evidence type="ECO:0000313" key="2">
    <source>
        <dbReference type="EMBL" id="KAH7567447.1"/>
    </source>
</evidence>
<comment type="caution">
    <text evidence="2">The sequence shown here is derived from an EMBL/GenBank/DDBJ whole genome shotgun (WGS) entry which is preliminary data.</text>
</comment>
<evidence type="ECO:0000313" key="3">
    <source>
        <dbReference type="Proteomes" id="UP000827721"/>
    </source>
</evidence>
<protein>
    <submittedName>
        <fullName evidence="2">Uncharacterized protein</fullName>
    </submittedName>
</protein>
<dbReference type="PANTHER" id="PTHR31896">
    <property type="entry name" value="FAMILY REGULATORY PROTEIN, PUTATIVE (AFU_ORTHOLOGUE AFUA_3G14730)-RELATED"/>
    <property type="match status" value="1"/>
</dbReference>
<dbReference type="EMBL" id="JAFEMO010000007">
    <property type="protein sequence ID" value="KAH7567447.1"/>
    <property type="molecule type" value="Genomic_DNA"/>
</dbReference>
<accession>A0ABQ8HT68</accession>
<keyword evidence="3" id="KW-1185">Reference proteome</keyword>
<dbReference type="Proteomes" id="UP000827721">
    <property type="component" value="Unassembled WGS sequence"/>
</dbReference>
<sequence length="450" mass="50363">MNSKTVKHISECFVKPQHVSEEMEQPVYLTPWDLSTLSTNYIQKGHLFTKPPGAVDDDQDDFIETLLDKLKQSLSLTLVHFYPLAGRLKTVKSENPHSYVVYVDLNDSPGAGLIHASLDMTVSDIVSATYVPVVVQSLFDHDRAVNHEGHTRPLLSIQVTDLVDGVFIGWSMNHCLGDGTCYWNFLSALSDNFQGQGKSTSISRPPIIKRWFPDGHDPIINLPFKHHDEFISRYEAPQLLERYFHFTAESIVKLKARANSEGNTDKISSFQSLSALVWRCITRARLLPNDESTACFLATNNRLRLEPPLSQDYFGASVHAINSTSTAGELLEHDLGWAAWKLYQAVVGHNDKAVLEWLDSWRKSPIIYKMDHFFTNVVFMGSSPRFNKYGIEFGLGKAVALRSGYANKFNGKVSSYPGREGGGSMDLEVCLPPDSMHALESDEEFMAAAA</sequence>
<evidence type="ECO:0000256" key="1">
    <source>
        <dbReference type="ARBA" id="ARBA00022679"/>
    </source>
</evidence>
<gene>
    <name evidence="2" type="ORF">JRO89_XS07G0075200</name>
</gene>
<dbReference type="Gene3D" id="3.30.559.10">
    <property type="entry name" value="Chloramphenicol acetyltransferase-like domain"/>
    <property type="match status" value="2"/>
</dbReference>
<keyword evidence="1" id="KW-0808">Transferase</keyword>
<dbReference type="PANTHER" id="PTHR31896:SF12">
    <property type="entry name" value="HXXXD-TYPE ACYL-TRANSFERASE FAMILY PROTEIN"/>
    <property type="match status" value="1"/>
</dbReference>
<proteinExistence type="predicted"/>
<dbReference type="Pfam" id="PF02458">
    <property type="entry name" value="Transferase"/>
    <property type="match status" value="1"/>
</dbReference>
<dbReference type="InterPro" id="IPR051283">
    <property type="entry name" value="Sec_Metabolite_Acyltrans"/>
</dbReference>
<organism evidence="2 3">
    <name type="scientific">Xanthoceras sorbifolium</name>
    <dbReference type="NCBI Taxonomy" id="99658"/>
    <lineage>
        <taxon>Eukaryota</taxon>
        <taxon>Viridiplantae</taxon>
        <taxon>Streptophyta</taxon>
        <taxon>Embryophyta</taxon>
        <taxon>Tracheophyta</taxon>
        <taxon>Spermatophyta</taxon>
        <taxon>Magnoliopsida</taxon>
        <taxon>eudicotyledons</taxon>
        <taxon>Gunneridae</taxon>
        <taxon>Pentapetalae</taxon>
        <taxon>rosids</taxon>
        <taxon>malvids</taxon>
        <taxon>Sapindales</taxon>
        <taxon>Sapindaceae</taxon>
        <taxon>Xanthoceroideae</taxon>
        <taxon>Xanthoceras</taxon>
    </lineage>
</organism>
<name>A0ABQ8HT68_9ROSI</name>